<gene>
    <name evidence="3" type="primary">cofD</name>
    <name evidence="3" type="ORF">K3718_18825</name>
</gene>
<dbReference type="InterPro" id="IPR010115">
    <property type="entry name" value="FbiA/CofD"/>
</dbReference>
<keyword evidence="3" id="KW-0614">Plasmid</keyword>
<dbReference type="PANTHER" id="PTHR43007:SF1">
    <property type="entry name" value="2-PHOSPHO-L-LACTATE TRANSFERASE"/>
    <property type="match status" value="1"/>
</dbReference>
<proteinExistence type="inferred from homology"/>
<protein>
    <submittedName>
        <fullName evidence="3">2-phospho-L-lactate transferase</fullName>
        <ecNumber evidence="3">2.7.8.28</ecNumber>
    </submittedName>
</protein>
<organism evidence="3 4">
    <name type="scientific">Leisingera aquaemixtae</name>
    <dbReference type="NCBI Taxonomy" id="1396826"/>
    <lineage>
        <taxon>Bacteria</taxon>
        <taxon>Pseudomonadati</taxon>
        <taxon>Pseudomonadota</taxon>
        <taxon>Alphaproteobacteria</taxon>
        <taxon>Rhodobacterales</taxon>
        <taxon>Roseobacteraceae</taxon>
        <taxon>Leisingera</taxon>
    </lineage>
</organism>
<name>A0ABY5WQ96_9RHOB</name>
<keyword evidence="4" id="KW-1185">Reference proteome</keyword>
<evidence type="ECO:0000313" key="4">
    <source>
        <dbReference type="Proteomes" id="UP001058514"/>
    </source>
</evidence>
<dbReference type="NCBIfam" id="TIGR01819">
    <property type="entry name" value="F420_cofD"/>
    <property type="match status" value="1"/>
</dbReference>
<evidence type="ECO:0000256" key="1">
    <source>
        <dbReference type="ARBA" id="ARBA00022679"/>
    </source>
</evidence>
<reference evidence="3" key="1">
    <citation type="submission" date="2021-08" db="EMBL/GenBank/DDBJ databases">
        <authorList>
            <person name="Nwanade C."/>
            <person name="Wang M."/>
            <person name="Masoudi A."/>
            <person name="Yu Z."/>
            <person name="Liu J."/>
        </authorList>
    </citation>
    <scope>NUCLEOTIDE SEQUENCE</scope>
    <source>
        <strain evidence="3">S166</strain>
        <plasmid evidence="3">unnamed1</plasmid>
    </source>
</reference>
<dbReference type="Gene3D" id="3.40.50.10680">
    <property type="entry name" value="CofD-like domains"/>
    <property type="match status" value="1"/>
</dbReference>
<dbReference type="InterPro" id="IPR002882">
    <property type="entry name" value="CofD"/>
</dbReference>
<dbReference type="SUPFAM" id="SSF142338">
    <property type="entry name" value="CofD-like"/>
    <property type="match status" value="1"/>
</dbReference>
<dbReference type="Pfam" id="PF01933">
    <property type="entry name" value="CofD"/>
    <property type="match status" value="1"/>
</dbReference>
<dbReference type="RefSeq" id="WP_259965870.1">
    <property type="nucleotide sequence ID" value="NZ_CP081052.1"/>
</dbReference>
<evidence type="ECO:0000313" key="3">
    <source>
        <dbReference type="EMBL" id="UWQ43574.1"/>
    </source>
</evidence>
<dbReference type="InterPro" id="IPR038136">
    <property type="entry name" value="CofD-like_dom_sf"/>
</dbReference>
<keyword evidence="2" id="KW-0460">Magnesium</keyword>
<sequence length="322" mass="34094">MSGAQNHKVTLLAGGVGGAKMAEGLAALPDVALSVIGNVADDDDFHGLWVSPDIDTLTYSLADVIDRTQGWGVADESHRALETLNRLGADTWMSLGDRDFGLHIYRTMRRLKGDRPSDIARDVARAFGAGAEILLPTDNKVQTRVRTDAGWLSFQEYFVRERCAPEVRELAFDGLDKARPAPEALAAIRQADLIVIAPSNPLVSIAPILGVPGMSAALRAARAPKVAVSPFIGGKVVKGPADRMMAALGERADAAGVAARYRGLADTLVIDHADAGLAGEIRAMGLAPVCSEILMTTQEDKARLAREVADLGLARANRETAA</sequence>
<dbReference type="HAMAP" id="MF_01257">
    <property type="entry name" value="CofD"/>
    <property type="match status" value="1"/>
</dbReference>
<keyword evidence="1 3" id="KW-0808">Transferase</keyword>
<dbReference type="GO" id="GO:0043743">
    <property type="term" value="F:LPPG:FO 2-phospho-L-lactate transferase activity"/>
    <property type="evidence" value="ECO:0007669"/>
    <property type="project" value="UniProtKB-EC"/>
</dbReference>
<dbReference type="PANTHER" id="PTHR43007">
    <property type="entry name" value="2-PHOSPHO-L-LACTATE TRANSFERASE"/>
    <property type="match status" value="1"/>
</dbReference>
<accession>A0ABY5WQ96</accession>
<dbReference type="EC" id="2.7.8.28" evidence="3"/>
<dbReference type="Proteomes" id="UP001058514">
    <property type="component" value="Plasmid unnamed1"/>
</dbReference>
<dbReference type="CDD" id="cd07186">
    <property type="entry name" value="CofD_like"/>
    <property type="match status" value="1"/>
</dbReference>
<geneLocation type="plasmid" evidence="3 4">
    <name>unnamed1</name>
</geneLocation>
<dbReference type="Gene3D" id="1.10.8.240">
    <property type="entry name" value="CofD-like domain"/>
    <property type="match status" value="1"/>
</dbReference>
<evidence type="ECO:0000256" key="2">
    <source>
        <dbReference type="ARBA" id="ARBA00022842"/>
    </source>
</evidence>
<dbReference type="EMBL" id="CP081052">
    <property type="protein sequence ID" value="UWQ43574.1"/>
    <property type="molecule type" value="Genomic_DNA"/>
</dbReference>